<keyword evidence="3" id="KW-1185">Reference proteome</keyword>
<proteinExistence type="predicted"/>
<evidence type="ECO:0000313" key="2">
    <source>
        <dbReference type="EMBL" id="MFC4986889.1"/>
    </source>
</evidence>
<gene>
    <name evidence="2" type="ORF">ACFPFO_03700</name>
</gene>
<organism evidence="2 3">
    <name type="scientific">Saliphagus infecundisoli</name>
    <dbReference type="NCBI Taxonomy" id="1849069"/>
    <lineage>
        <taxon>Archaea</taxon>
        <taxon>Methanobacteriati</taxon>
        <taxon>Methanobacteriota</taxon>
        <taxon>Stenosarchaea group</taxon>
        <taxon>Halobacteria</taxon>
        <taxon>Halobacteriales</taxon>
        <taxon>Natrialbaceae</taxon>
        <taxon>Saliphagus</taxon>
    </lineage>
</organism>
<sequence length="96" mass="10781">MTHRLADCRSGGIPTREGAHLQSETVEPTDLDVADLDSIRPAVGVSALRTGTVLLGTQNAIEEFRDRFEDRSRIDDTHTDRMERFDTLLDRLEAEV</sequence>
<reference evidence="2 3" key="1">
    <citation type="journal article" date="2019" name="Int. J. Syst. Evol. Microbiol.">
        <title>The Global Catalogue of Microorganisms (GCM) 10K type strain sequencing project: providing services to taxonomists for standard genome sequencing and annotation.</title>
        <authorList>
            <consortium name="The Broad Institute Genomics Platform"/>
            <consortium name="The Broad Institute Genome Sequencing Center for Infectious Disease"/>
            <person name="Wu L."/>
            <person name="Ma J."/>
        </authorList>
    </citation>
    <scope>NUCLEOTIDE SEQUENCE [LARGE SCALE GENOMIC DNA]</scope>
    <source>
        <strain evidence="2 3">CGMCC 1.15824</strain>
    </source>
</reference>
<feature type="region of interest" description="Disordered" evidence="1">
    <location>
        <begin position="1"/>
        <end position="25"/>
    </location>
</feature>
<name>A0ABD5QCM1_9EURY</name>
<comment type="caution">
    <text evidence="2">The sequence shown here is derived from an EMBL/GenBank/DDBJ whole genome shotgun (WGS) entry which is preliminary data.</text>
</comment>
<protein>
    <submittedName>
        <fullName evidence="2">Uncharacterized protein</fullName>
    </submittedName>
</protein>
<dbReference type="RefSeq" id="WP_224829136.1">
    <property type="nucleotide sequence ID" value="NZ_JAIVEF010000015.1"/>
</dbReference>
<evidence type="ECO:0000313" key="3">
    <source>
        <dbReference type="Proteomes" id="UP001595925"/>
    </source>
</evidence>
<evidence type="ECO:0000256" key="1">
    <source>
        <dbReference type="SAM" id="MobiDB-lite"/>
    </source>
</evidence>
<dbReference type="EMBL" id="JBHSJG010000012">
    <property type="protein sequence ID" value="MFC4986889.1"/>
    <property type="molecule type" value="Genomic_DNA"/>
</dbReference>
<accession>A0ABD5QCM1</accession>
<dbReference type="AlphaFoldDB" id="A0ABD5QCM1"/>
<dbReference type="Proteomes" id="UP001595925">
    <property type="component" value="Unassembled WGS sequence"/>
</dbReference>